<dbReference type="EMBL" id="QFZK01000003">
    <property type="protein sequence ID" value="RFO97550.1"/>
    <property type="molecule type" value="Genomic_DNA"/>
</dbReference>
<gene>
    <name evidence="5" type="ORF">DIC66_06685</name>
</gene>
<dbReference type="Pfam" id="PF13432">
    <property type="entry name" value="TPR_16"/>
    <property type="match status" value="1"/>
</dbReference>
<keyword evidence="4" id="KW-0732">Signal</keyword>
<keyword evidence="6" id="KW-1185">Reference proteome</keyword>
<dbReference type="AlphaFoldDB" id="A0A3E1RG14"/>
<dbReference type="InterPro" id="IPR011990">
    <property type="entry name" value="TPR-like_helical_dom_sf"/>
</dbReference>
<dbReference type="Pfam" id="PF14559">
    <property type="entry name" value="TPR_19"/>
    <property type="match status" value="2"/>
</dbReference>
<dbReference type="InterPro" id="IPR052346">
    <property type="entry name" value="O-mannosyl-transferase_TMTC"/>
</dbReference>
<accession>A0A3E1RG14</accession>
<dbReference type="SMART" id="SM00028">
    <property type="entry name" value="TPR"/>
    <property type="match status" value="4"/>
</dbReference>
<dbReference type="Proteomes" id="UP000260665">
    <property type="component" value="Unassembled WGS sequence"/>
</dbReference>
<evidence type="ECO:0000256" key="1">
    <source>
        <dbReference type="ARBA" id="ARBA00022737"/>
    </source>
</evidence>
<reference evidence="5 6" key="1">
    <citation type="submission" date="2018-05" db="EMBL/GenBank/DDBJ databases">
        <title>Rhodoferax soyangensis sp.nov., isolated from an oligotrophic freshwater lake.</title>
        <authorList>
            <person name="Park M."/>
        </authorList>
    </citation>
    <scope>NUCLEOTIDE SEQUENCE [LARGE SCALE GENOMIC DNA]</scope>
    <source>
        <strain evidence="5 6">IMCC26218</strain>
    </source>
</reference>
<keyword evidence="1" id="KW-0677">Repeat</keyword>
<organism evidence="5 6">
    <name type="scientific">Rhodoferax lacus</name>
    <dbReference type="NCBI Taxonomy" id="2184758"/>
    <lineage>
        <taxon>Bacteria</taxon>
        <taxon>Pseudomonadati</taxon>
        <taxon>Pseudomonadota</taxon>
        <taxon>Betaproteobacteria</taxon>
        <taxon>Burkholderiales</taxon>
        <taxon>Comamonadaceae</taxon>
        <taxon>Rhodoferax</taxon>
    </lineage>
</organism>
<dbReference type="RefSeq" id="WP_117175330.1">
    <property type="nucleotide sequence ID" value="NZ_QFZK01000003.1"/>
</dbReference>
<protein>
    <recommendedName>
        <fullName evidence="7">Tetratricopeptide repeat protein</fullName>
    </recommendedName>
</protein>
<dbReference type="PROSITE" id="PS50005">
    <property type="entry name" value="TPR"/>
    <property type="match status" value="1"/>
</dbReference>
<proteinExistence type="predicted"/>
<dbReference type="PANTHER" id="PTHR44227">
    <property type="match status" value="1"/>
</dbReference>
<dbReference type="SUPFAM" id="SSF48452">
    <property type="entry name" value="TPR-like"/>
    <property type="match status" value="2"/>
</dbReference>
<evidence type="ECO:0000313" key="6">
    <source>
        <dbReference type="Proteomes" id="UP000260665"/>
    </source>
</evidence>
<comment type="caution">
    <text evidence="5">The sequence shown here is derived from an EMBL/GenBank/DDBJ whole genome shotgun (WGS) entry which is preliminary data.</text>
</comment>
<dbReference type="Gene3D" id="1.25.40.10">
    <property type="entry name" value="Tetratricopeptide repeat domain"/>
    <property type="match status" value="2"/>
</dbReference>
<keyword evidence="2 3" id="KW-0802">TPR repeat</keyword>
<feature type="repeat" description="TPR" evidence="3">
    <location>
        <begin position="532"/>
        <end position="565"/>
    </location>
</feature>
<sequence length="578" mass="63867">MTPPKRLKISTLLLMLALNWPLARAQTEAAPLNSELNSSLMYELLLAEMSSYNNDASSAFQLMLDAAQKDRSEQLYERAVEIALRARAGESALQAAMGWSRQFPASQSANRYLLQILIGLNKLPETVEPTKRYLAALQPKERAAAIALLPRYFVRVDDKKAATKAVEQALASELTNATTGAAAYAAIGTLRLLAGDGTGALDAAKKGAAVNRKAEEPLQLALALIDPGLPGAEVLVMSYLKAGARPEVHMAYVRKLLEAQRYAEARTQVLQVNATHPDFDEAWLVRGSLALQDKQLADAQTSLTRFVQLRVAANTSSDSPAANDRGLSQAYFLLADIADQTQKPDEAERYLALIESPQEAIRVSIRRASLLARQGKLSEARALIHDAPETLAEDARTKINAESQLLRDYKQFELAYHFLKDALQANPTDVELRYDLAMAAEKLDKIDEMEKLLREVIALQPDYKHAYNALGYSLADRKLRLPEARELVKKALQFAPNDPFILDSLGWVEFRSGNLSEAAKILEGAYESRQDAEIAAHLGEVLWNMGQQDKARAIWKNGLQQNPDNDTLLETLKRLSPL</sequence>
<feature type="signal peptide" evidence="4">
    <location>
        <begin position="1"/>
        <end position="25"/>
    </location>
</feature>
<evidence type="ECO:0000256" key="2">
    <source>
        <dbReference type="ARBA" id="ARBA00022803"/>
    </source>
</evidence>
<evidence type="ECO:0000313" key="5">
    <source>
        <dbReference type="EMBL" id="RFO97550.1"/>
    </source>
</evidence>
<dbReference type="InterPro" id="IPR019734">
    <property type="entry name" value="TPR_rpt"/>
</dbReference>
<feature type="chain" id="PRO_5017735307" description="Tetratricopeptide repeat protein" evidence="4">
    <location>
        <begin position="26"/>
        <end position="578"/>
    </location>
</feature>
<name>A0A3E1RG14_9BURK</name>
<dbReference type="PANTHER" id="PTHR44227:SF3">
    <property type="entry name" value="PROTEIN O-MANNOSYL-TRANSFERASE TMTC4"/>
    <property type="match status" value="1"/>
</dbReference>
<dbReference type="OrthoDB" id="9766710at2"/>
<evidence type="ECO:0000256" key="3">
    <source>
        <dbReference type="PROSITE-ProRule" id="PRU00339"/>
    </source>
</evidence>
<evidence type="ECO:0008006" key="7">
    <source>
        <dbReference type="Google" id="ProtNLM"/>
    </source>
</evidence>
<evidence type="ECO:0000256" key="4">
    <source>
        <dbReference type="SAM" id="SignalP"/>
    </source>
</evidence>